<feature type="signal peptide" evidence="1">
    <location>
        <begin position="1"/>
        <end position="24"/>
    </location>
</feature>
<feature type="domain" description="Lcl C-terminal" evidence="2">
    <location>
        <begin position="345"/>
        <end position="474"/>
    </location>
</feature>
<dbReference type="Pfam" id="PF07603">
    <property type="entry name" value="Lcl_C"/>
    <property type="match status" value="2"/>
</dbReference>
<comment type="caution">
    <text evidence="3">The sequence shown here is derived from an EMBL/GenBank/DDBJ whole genome shotgun (WGS) entry which is preliminary data.</text>
</comment>
<proteinExistence type="predicted"/>
<dbReference type="RefSeq" id="WP_135764217.1">
    <property type="nucleotide sequence ID" value="NZ_RQHV01000043.1"/>
</dbReference>
<keyword evidence="4" id="KW-1185">Reference proteome</keyword>
<protein>
    <submittedName>
        <fullName evidence="3">DUF1566 domain-containing protein</fullName>
    </submittedName>
</protein>
<accession>A0A4R9LRQ7</accession>
<dbReference type="InterPro" id="IPR011460">
    <property type="entry name" value="Lcl_C"/>
</dbReference>
<reference evidence="3" key="1">
    <citation type="journal article" date="2019" name="PLoS Negl. Trop. Dis.">
        <title>Revisiting the worldwide diversity of Leptospira species in the environment.</title>
        <authorList>
            <person name="Vincent A.T."/>
            <person name="Schiettekatte O."/>
            <person name="Bourhy P."/>
            <person name="Veyrier F.J."/>
            <person name="Picardeau M."/>
        </authorList>
    </citation>
    <scope>NUCLEOTIDE SEQUENCE [LARGE SCALE GENOMIC DNA]</scope>
    <source>
        <strain evidence="3">201400974</strain>
    </source>
</reference>
<feature type="chain" id="PRO_5020650425" evidence="1">
    <location>
        <begin position="25"/>
        <end position="478"/>
    </location>
</feature>
<dbReference type="PANTHER" id="PTHR35812:SF1">
    <property type="entry name" value="LIPOPROTEIN"/>
    <property type="match status" value="1"/>
</dbReference>
<sequence length="478" mass="50597">MRVFRNRKTLVFFVALHIANCSSASLENICDPLGERYQDLVFAKSLLENNDSFCGKIFPLTPPSGLSYPSPSSFANGSLISLSPSVTGKSLLFSIQPALPTGVSINTNSGLISGTYSGYAGTMGSYTVNAANTGGSVSHTFQLTFFGKPPLKTAQTQCWDEIGVLDSTCSLSSSLGQDGKLQNGTVPSFSSATLVNSSDYITVDNNTSFVWKTCNENVAFSGSSCDAPSGSADVTWSGANTACSSLDSGSGYANKKNWKLASVAELTTIINYFVTPATYDAYFPGAAGGGQWTRDSFAMAPSTDAWYLSLSEGVTGRTSQVNTNRARCVQGASVPDETFRDNGDQTITDINTGLVWQKCAVGLSGDQCQIVVSSTSMIWSSALNACNSLTLANRTWRLPSVSELKSIVNLTNTTVPINTSYFPGVAASTGYWTSTTIFASVTDAWVVHMNVGSENLLKNNSTNKQANSFDVRCVATGP</sequence>
<evidence type="ECO:0000256" key="1">
    <source>
        <dbReference type="SAM" id="SignalP"/>
    </source>
</evidence>
<evidence type="ECO:0000313" key="3">
    <source>
        <dbReference type="EMBL" id="TGN10582.1"/>
    </source>
</evidence>
<dbReference type="InterPro" id="IPR013783">
    <property type="entry name" value="Ig-like_fold"/>
</dbReference>
<dbReference type="Pfam" id="PF05345">
    <property type="entry name" value="He_PIG"/>
    <property type="match status" value="1"/>
</dbReference>
<evidence type="ECO:0000259" key="2">
    <source>
        <dbReference type="Pfam" id="PF07603"/>
    </source>
</evidence>
<dbReference type="OrthoDB" id="341917at2"/>
<organism evidence="3 4">
    <name type="scientific">Leptospira ilyithenensis</name>
    <dbReference type="NCBI Taxonomy" id="2484901"/>
    <lineage>
        <taxon>Bacteria</taxon>
        <taxon>Pseudomonadati</taxon>
        <taxon>Spirochaetota</taxon>
        <taxon>Spirochaetia</taxon>
        <taxon>Leptospirales</taxon>
        <taxon>Leptospiraceae</taxon>
        <taxon>Leptospira</taxon>
    </lineage>
</organism>
<dbReference type="Proteomes" id="UP000298264">
    <property type="component" value="Unassembled WGS sequence"/>
</dbReference>
<dbReference type="Gene3D" id="2.60.40.10">
    <property type="entry name" value="Immunoglobulins"/>
    <property type="match status" value="1"/>
</dbReference>
<evidence type="ECO:0000313" key="4">
    <source>
        <dbReference type="Proteomes" id="UP000298264"/>
    </source>
</evidence>
<feature type="domain" description="Lcl C-terminal" evidence="2">
    <location>
        <begin position="202"/>
        <end position="329"/>
    </location>
</feature>
<dbReference type="PANTHER" id="PTHR35812">
    <property type="entry name" value="LIPOPROTEIN"/>
    <property type="match status" value="1"/>
</dbReference>
<dbReference type="EMBL" id="RQHV01000043">
    <property type="protein sequence ID" value="TGN10582.1"/>
    <property type="molecule type" value="Genomic_DNA"/>
</dbReference>
<keyword evidence="1" id="KW-0732">Signal</keyword>
<dbReference type="AlphaFoldDB" id="A0A4R9LRQ7"/>
<gene>
    <name evidence="3" type="ORF">EHS11_09865</name>
</gene>
<name>A0A4R9LRQ7_9LEPT</name>